<name>A0A318P931_9ACTN</name>
<dbReference type="EMBL" id="PYBV01000003">
    <property type="protein sequence ID" value="PYC76041.1"/>
    <property type="molecule type" value="Genomic_DNA"/>
</dbReference>
<dbReference type="RefSeq" id="WP_110562030.1">
    <property type="nucleotide sequence ID" value="NZ_PYBV01000003.1"/>
</dbReference>
<gene>
    <name evidence="2" type="ORF">C7C45_02790</name>
</gene>
<dbReference type="Pfam" id="PF05368">
    <property type="entry name" value="NmrA"/>
    <property type="match status" value="1"/>
</dbReference>
<keyword evidence="3" id="KW-1185">Reference proteome</keyword>
<sequence length="272" mass="28971">MDDRAILVLGATGTTGRRVADRLRALGVRVRAASRSGPVCFDWSIESTWASALAGASGIYLMAPDGQPVEPALVRLAVEQGVRHVVLLSSRAIEAMGDERLLTAERTVREAGADWTILRADWFDQNFDEGVFREAVLAGEITVPVGAARQAFVDADDIAAVAVAALTEPGHAGQVYEVTGPRAITFAEAAETISRAAGRPVRHLGTADDYRAALGPLGIPAEEIEQQIAAFTALRDLGHAEPTDTVRRLTGRDPRDFSAYAAEAASRGAWRD</sequence>
<dbReference type="OrthoDB" id="3510772at2"/>
<dbReference type="Gene3D" id="3.90.25.10">
    <property type="entry name" value="UDP-galactose 4-epimerase, domain 1"/>
    <property type="match status" value="1"/>
</dbReference>
<dbReference type="InterPro" id="IPR008030">
    <property type="entry name" value="NmrA-like"/>
</dbReference>
<dbReference type="InterPro" id="IPR051604">
    <property type="entry name" value="Ergot_Alk_Oxidoreductase"/>
</dbReference>
<dbReference type="Proteomes" id="UP000248333">
    <property type="component" value="Unassembled WGS sequence"/>
</dbReference>
<evidence type="ECO:0000313" key="3">
    <source>
        <dbReference type="Proteomes" id="UP000248333"/>
    </source>
</evidence>
<comment type="caution">
    <text evidence="2">The sequence shown here is derived from an EMBL/GenBank/DDBJ whole genome shotgun (WGS) entry which is preliminary data.</text>
</comment>
<reference evidence="2 3" key="1">
    <citation type="submission" date="2018-03" db="EMBL/GenBank/DDBJ databases">
        <title>Bioinformatic expansion and discovery of thiopeptide antibiotics.</title>
        <authorList>
            <person name="Schwalen C.J."/>
            <person name="Hudson G.A."/>
            <person name="Mitchell D.A."/>
        </authorList>
    </citation>
    <scope>NUCLEOTIDE SEQUENCE [LARGE SCALE GENOMIC DNA]</scope>
    <source>
        <strain evidence="2 3">NRRL 8041</strain>
    </source>
</reference>
<accession>A0A318P931</accession>
<dbReference type="PANTHER" id="PTHR43162">
    <property type="match status" value="1"/>
</dbReference>
<feature type="domain" description="NmrA-like" evidence="1">
    <location>
        <begin position="4"/>
        <end position="241"/>
    </location>
</feature>
<proteinExistence type="predicted"/>
<dbReference type="Gene3D" id="3.40.50.720">
    <property type="entry name" value="NAD(P)-binding Rossmann-like Domain"/>
    <property type="match status" value="1"/>
</dbReference>
<organism evidence="2 3">
    <name type="scientific">Micromonospora arborensis</name>
    <dbReference type="NCBI Taxonomy" id="2116518"/>
    <lineage>
        <taxon>Bacteria</taxon>
        <taxon>Bacillati</taxon>
        <taxon>Actinomycetota</taxon>
        <taxon>Actinomycetes</taxon>
        <taxon>Micromonosporales</taxon>
        <taxon>Micromonosporaceae</taxon>
        <taxon>Micromonospora</taxon>
    </lineage>
</organism>
<dbReference type="SUPFAM" id="SSF51735">
    <property type="entry name" value="NAD(P)-binding Rossmann-fold domains"/>
    <property type="match status" value="1"/>
</dbReference>
<evidence type="ECO:0000313" key="2">
    <source>
        <dbReference type="EMBL" id="PYC76041.1"/>
    </source>
</evidence>
<dbReference type="InterPro" id="IPR036291">
    <property type="entry name" value="NAD(P)-bd_dom_sf"/>
</dbReference>
<protein>
    <submittedName>
        <fullName evidence="2">NmrA family transcriptional regulator</fullName>
    </submittedName>
</protein>
<dbReference type="AlphaFoldDB" id="A0A318P931"/>
<evidence type="ECO:0000259" key="1">
    <source>
        <dbReference type="Pfam" id="PF05368"/>
    </source>
</evidence>
<dbReference type="PANTHER" id="PTHR43162:SF1">
    <property type="entry name" value="PRESTALK A DIFFERENTIATION PROTEIN A"/>
    <property type="match status" value="1"/>
</dbReference>